<dbReference type="Proteomes" id="UP000054558">
    <property type="component" value="Unassembled WGS sequence"/>
</dbReference>
<evidence type="ECO:0000313" key="2">
    <source>
        <dbReference type="Proteomes" id="UP000054558"/>
    </source>
</evidence>
<accession>A0A1Y1HZ64</accession>
<name>A0A1Y1HZ64_KLENI</name>
<sequence length="301" mass="33613">MSSLRCGRLFTSQLVVHQQGWQLLLAEQVVGVSEESGSWVTYVANNQSGTELLGIQARKKDHWPVQRSACRTRCIICDQKAAEGAEAEESRTTRWVHQQRAAAELGEAVWEGLKLRQKDVDFAQEASTPEGSKREAEEVERVRRDLQRRANAEPAVARAVLLAQEFIGEWREFEQRHKEFPCGKVYAAFVASNAAGAACIGQVPDPAQHLPAVRLGGPVSCAICERFQPLEARVAVWREAEALMAARVEHARREKEREEQEAKAAWWRELTERVSEVELVPNRLAEAEEARAAGGRQAGKA</sequence>
<dbReference type="EMBL" id="DF237118">
    <property type="protein sequence ID" value="GAQ83944.1"/>
    <property type="molecule type" value="Genomic_DNA"/>
</dbReference>
<proteinExistence type="predicted"/>
<evidence type="ECO:0000313" key="1">
    <source>
        <dbReference type="EMBL" id="GAQ83944.1"/>
    </source>
</evidence>
<organism evidence="1 2">
    <name type="scientific">Klebsormidium nitens</name>
    <name type="common">Green alga</name>
    <name type="synonym">Ulothrix nitens</name>
    <dbReference type="NCBI Taxonomy" id="105231"/>
    <lineage>
        <taxon>Eukaryota</taxon>
        <taxon>Viridiplantae</taxon>
        <taxon>Streptophyta</taxon>
        <taxon>Klebsormidiophyceae</taxon>
        <taxon>Klebsormidiales</taxon>
        <taxon>Klebsormidiaceae</taxon>
        <taxon>Klebsormidium</taxon>
    </lineage>
</organism>
<keyword evidence="2" id="KW-1185">Reference proteome</keyword>
<protein>
    <submittedName>
        <fullName evidence="1">Uncharacterized protein</fullName>
    </submittedName>
</protein>
<gene>
    <name evidence="1" type="ORF">KFL_001690220</name>
</gene>
<reference evidence="1 2" key="1">
    <citation type="journal article" date="2014" name="Nat. Commun.">
        <title>Klebsormidium flaccidum genome reveals primary factors for plant terrestrial adaptation.</title>
        <authorList>
            <person name="Hori K."/>
            <person name="Maruyama F."/>
            <person name="Fujisawa T."/>
            <person name="Togashi T."/>
            <person name="Yamamoto N."/>
            <person name="Seo M."/>
            <person name="Sato S."/>
            <person name="Yamada T."/>
            <person name="Mori H."/>
            <person name="Tajima N."/>
            <person name="Moriyama T."/>
            <person name="Ikeuchi M."/>
            <person name="Watanabe M."/>
            <person name="Wada H."/>
            <person name="Kobayashi K."/>
            <person name="Saito M."/>
            <person name="Masuda T."/>
            <person name="Sasaki-Sekimoto Y."/>
            <person name="Mashiguchi K."/>
            <person name="Awai K."/>
            <person name="Shimojima M."/>
            <person name="Masuda S."/>
            <person name="Iwai M."/>
            <person name="Nobusawa T."/>
            <person name="Narise T."/>
            <person name="Kondo S."/>
            <person name="Saito H."/>
            <person name="Sato R."/>
            <person name="Murakawa M."/>
            <person name="Ihara Y."/>
            <person name="Oshima-Yamada Y."/>
            <person name="Ohtaka K."/>
            <person name="Satoh M."/>
            <person name="Sonobe K."/>
            <person name="Ishii M."/>
            <person name="Ohtani R."/>
            <person name="Kanamori-Sato M."/>
            <person name="Honoki R."/>
            <person name="Miyazaki D."/>
            <person name="Mochizuki H."/>
            <person name="Umetsu J."/>
            <person name="Higashi K."/>
            <person name="Shibata D."/>
            <person name="Kamiya Y."/>
            <person name="Sato N."/>
            <person name="Nakamura Y."/>
            <person name="Tabata S."/>
            <person name="Ida S."/>
            <person name="Kurokawa K."/>
            <person name="Ohta H."/>
        </authorList>
    </citation>
    <scope>NUCLEOTIDE SEQUENCE [LARGE SCALE GENOMIC DNA]</scope>
    <source>
        <strain evidence="1 2">NIES-2285</strain>
    </source>
</reference>
<dbReference type="AlphaFoldDB" id="A0A1Y1HZ64"/>